<dbReference type="InterPro" id="IPR036525">
    <property type="entry name" value="Tubulin/FtsZ_GTPase_sf"/>
</dbReference>
<dbReference type="InterPro" id="IPR003008">
    <property type="entry name" value="Tubulin_FtsZ_GTPase"/>
</dbReference>
<name>A0AA91TVS6_NIACI</name>
<dbReference type="RefSeq" id="WP_095328591.1">
    <property type="nucleotide sequence ID" value="NZ_NPBQ01000013.1"/>
</dbReference>
<dbReference type="Gene3D" id="3.40.50.1440">
    <property type="entry name" value="Tubulin/FtsZ, GTPase domain"/>
    <property type="match status" value="1"/>
</dbReference>
<accession>A0AA91TVS6</accession>
<evidence type="ECO:0000259" key="1">
    <source>
        <dbReference type="SMART" id="SM00864"/>
    </source>
</evidence>
<organism evidence="2 3">
    <name type="scientific">Niallia circulans</name>
    <name type="common">Bacillus circulans</name>
    <dbReference type="NCBI Taxonomy" id="1397"/>
    <lineage>
        <taxon>Bacteria</taxon>
        <taxon>Bacillati</taxon>
        <taxon>Bacillota</taxon>
        <taxon>Bacilli</taxon>
        <taxon>Bacillales</taxon>
        <taxon>Bacillaceae</taxon>
        <taxon>Niallia</taxon>
    </lineage>
</organism>
<dbReference type="SUPFAM" id="SSF52490">
    <property type="entry name" value="Tubulin nucleotide-binding domain-like"/>
    <property type="match status" value="1"/>
</dbReference>
<evidence type="ECO:0000313" key="3">
    <source>
        <dbReference type="Proteomes" id="UP000216961"/>
    </source>
</evidence>
<dbReference type="Proteomes" id="UP000216961">
    <property type="component" value="Unassembled WGS sequence"/>
</dbReference>
<comment type="caution">
    <text evidence="2">The sequence shown here is derived from an EMBL/GenBank/DDBJ whole genome shotgun (WGS) entry which is preliminary data.</text>
</comment>
<evidence type="ECO:0000313" key="2">
    <source>
        <dbReference type="EMBL" id="PAD85049.1"/>
    </source>
</evidence>
<dbReference type="SMART" id="SM00864">
    <property type="entry name" value="Tubulin"/>
    <property type="match status" value="1"/>
</dbReference>
<dbReference type="GO" id="GO:0005525">
    <property type="term" value="F:GTP binding"/>
    <property type="evidence" value="ECO:0007669"/>
    <property type="project" value="InterPro"/>
</dbReference>
<protein>
    <recommendedName>
        <fullName evidence="1">Tubulin/FtsZ GTPase domain-containing protein</fullName>
    </recommendedName>
</protein>
<dbReference type="AlphaFoldDB" id="A0AA91TVS6"/>
<gene>
    <name evidence="2" type="ORF">CHH57_01690</name>
</gene>
<reference evidence="2 3" key="1">
    <citation type="submission" date="2017-07" db="EMBL/GenBank/DDBJ databases">
        <title>Isolation and whole genome analysis of endospore-forming bacteria from heroin.</title>
        <authorList>
            <person name="Kalinowski J."/>
            <person name="Ahrens B."/>
            <person name="Al-Dilaimi A."/>
            <person name="Winkler A."/>
            <person name="Wibberg D."/>
            <person name="Schleenbecker U."/>
            <person name="Ruckert C."/>
            <person name="Wolfel R."/>
            <person name="Grass G."/>
        </authorList>
    </citation>
    <scope>NUCLEOTIDE SEQUENCE [LARGE SCALE GENOMIC DNA]</scope>
    <source>
        <strain evidence="2 3">7521-2</strain>
    </source>
</reference>
<sequence length="373" mass="41759">MYFGFIGLGQAGGNIADLAAKHFYTSVAINYSETDLKSITNIPEDMIHSLLGSEGVGKDRELAKQLMRDNWESTVNFVKKHLSKPSIEVILVPFGTGGGSGSGMSSLLLEILSNEMPDKTFVACPILPANNETLNNKLNSLEALSELSDLEFCVIPIDNNTVLTNSNTFISKNIIYKKTNEEFISMINKLLEYTNKSSENGVIDRKDLRQIFSVKGVSVIGVAKVMDVSGTALTTDHFAKEIQESWINSIFAPIEYDQVIRAGVIFNGDDYLMELMDYDEIFNVFKNKRPYDLFEGNYKEKRGEVISILSGLPWINSRMQELDTLADEEENTLNEIKVVEYKPKARKKSVIPVRSSSVKAKSNPTDVFNKYLR</sequence>
<dbReference type="Pfam" id="PF00091">
    <property type="entry name" value="Tubulin"/>
    <property type="match status" value="1"/>
</dbReference>
<feature type="domain" description="Tubulin/FtsZ GTPase" evidence="1">
    <location>
        <begin position="2"/>
        <end position="198"/>
    </location>
</feature>
<dbReference type="EMBL" id="NPBQ01000013">
    <property type="protein sequence ID" value="PAD85049.1"/>
    <property type="molecule type" value="Genomic_DNA"/>
</dbReference>
<proteinExistence type="predicted"/>